<accession>A0A8B2NMC7</accession>
<evidence type="ECO:0000259" key="3">
    <source>
        <dbReference type="Pfam" id="PF13501"/>
    </source>
</evidence>
<dbReference type="InterPro" id="IPR014880">
    <property type="entry name" value="SoxZ_dom"/>
</dbReference>
<dbReference type="Pfam" id="PF08770">
    <property type="entry name" value="SoxZ"/>
    <property type="match status" value="1"/>
</dbReference>
<dbReference type="InterPro" id="IPR014756">
    <property type="entry name" value="Ig_E-set"/>
</dbReference>
<name>A0A8B2NMC7_9HYPH</name>
<feature type="signal peptide" evidence="1">
    <location>
        <begin position="1"/>
        <end position="26"/>
    </location>
</feature>
<dbReference type="InterPro" id="IPR013783">
    <property type="entry name" value="Ig-like_fold"/>
</dbReference>
<reference evidence="4 5" key="1">
    <citation type="submission" date="2018-05" db="EMBL/GenBank/DDBJ databases">
        <title>Acuticoccus sediminis sp. nov., isolated from deep-sea sediment of Indian Ocean.</title>
        <authorList>
            <person name="Liu X."/>
            <person name="Lai Q."/>
            <person name="Du Y."/>
            <person name="Sun F."/>
            <person name="Zhang X."/>
            <person name="Wang S."/>
            <person name="Shao Z."/>
        </authorList>
    </citation>
    <scope>NUCLEOTIDE SEQUENCE [LARGE SCALE GENOMIC DNA]</scope>
    <source>
        <strain evidence="4 5">PTG4-2</strain>
    </source>
</reference>
<evidence type="ECO:0000259" key="2">
    <source>
        <dbReference type="Pfam" id="PF08770"/>
    </source>
</evidence>
<dbReference type="EMBL" id="QHHQ01000005">
    <property type="protein sequence ID" value="RAH99338.1"/>
    <property type="molecule type" value="Genomic_DNA"/>
</dbReference>
<dbReference type="InterPro" id="IPR032711">
    <property type="entry name" value="SoxY"/>
</dbReference>
<keyword evidence="1" id="KW-0732">Signal</keyword>
<dbReference type="SUPFAM" id="SSF81296">
    <property type="entry name" value="E set domains"/>
    <property type="match status" value="1"/>
</dbReference>
<keyword evidence="5" id="KW-1185">Reference proteome</keyword>
<feature type="domain" description="Ig-like SoxY" evidence="3">
    <location>
        <begin position="40"/>
        <end position="148"/>
    </location>
</feature>
<dbReference type="Proteomes" id="UP000249590">
    <property type="component" value="Unassembled WGS sequence"/>
</dbReference>
<dbReference type="InterPro" id="IPR038162">
    <property type="entry name" value="SoxY_sf"/>
</dbReference>
<dbReference type="Gene3D" id="2.60.40.2470">
    <property type="entry name" value="SoxY domain"/>
    <property type="match status" value="1"/>
</dbReference>
<feature type="domain" description="Sulphur oxidation protein SoxZ" evidence="2">
    <location>
        <begin position="187"/>
        <end position="269"/>
    </location>
</feature>
<dbReference type="OrthoDB" id="8538315at2"/>
<organism evidence="4 5">
    <name type="scientific">Acuticoccus sediminis</name>
    <dbReference type="NCBI Taxonomy" id="2184697"/>
    <lineage>
        <taxon>Bacteria</taxon>
        <taxon>Pseudomonadati</taxon>
        <taxon>Pseudomonadota</taxon>
        <taxon>Alphaproteobacteria</taxon>
        <taxon>Hyphomicrobiales</taxon>
        <taxon>Amorphaceae</taxon>
        <taxon>Acuticoccus</taxon>
    </lineage>
</organism>
<comment type="caution">
    <text evidence="4">The sequence shown here is derived from an EMBL/GenBank/DDBJ whole genome shotgun (WGS) entry which is preliminary data.</text>
</comment>
<dbReference type="InterPro" id="IPR030831">
    <property type="entry name" value="Fuse-rel_SoxYZ"/>
</dbReference>
<dbReference type="NCBIfam" id="TIGR04557">
    <property type="entry name" value="fuse_rel_SoxYZ"/>
    <property type="match status" value="1"/>
</dbReference>
<dbReference type="Gene3D" id="2.60.40.10">
    <property type="entry name" value="Immunoglobulins"/>
    <property type="match status" value="1"/>
</dbReference>
<gene>
    <name evidence="4" type="ORF">DLJ53_22645</name>
</gene>
<evidence type="ECO:0000313" key="4">
    <source>
        <dbReference type="EMBL" id="RAH99338.1"/>
    </source>
</evidence>
<protein>
    <submittedName>
        <fullName evidence="4">Quinoprotein dehydrogenase-associated SoxYZ-like carrier</fullName>
    </submittedName>
</protein>
<feature type="chain" id="PRO_5032412312" evidence="1">
    <location>
        <begin position="27"/>
        <end position="275"/>
    </location>
</feature>
<dbReference type="AlphaFoldDB" id="A0A8B2NMC7"/>
<proteinExistence type="predicted"/>
<evidence type="ECO:0000256" key="1">
    <source>
        <dbReference type="SAM" id="SignalP"/>
    </source>
</evidence>
<sequence>MMKILRQGTLAAALVAGTLAGGAALAAESDGTAWSDIRGSLFGDTAMKDDGLIAIEAPYRAEDAAIVPVTIRTDVPQGDPRHVAKITLVIDENPAPVAATFTLGEGANVTAIATRVRINAYTPVHVVAELSDGSLHVAETYVKASGGCAAPMAKDQDVADANIGKMKMRWFGRPLTDIDATPDPIHATAQLMIRHPNNSGLQMDQVTRFYIPAHFVSNVTIRQGNALVLTMEGGISISEDPNFRFAFVSNGEPLVVEATDTEGNDFGQTFPVPGS</sequence>
<dbReference type="Pfam" id="PF13501">
    <property type="entry name" value="SoxY"/>
    <property type="match status" value="1"/>
</dbReference>
<evidence type="ECO:0000313" key="5">
    <source>
        <dbReference type="Proteomes" id="UP000249590"/>
    </source>
</evidence>